<feature type="domain" description="EGF-like" evidence="7">
    <location>
        <begin position="23"/>
        <end position="60"/>
    </location>
</feature>
<evidence type="ECO:0000256" key="1">
    <source>
        <dbReference type="ARBA" id="ARBA00022536"/>
    </source>
</evidence>
<keyword evidence="3" id="KW-0677">Repeat</keyword>
<dbReference type="GeneID" id="100371592"/>
<feature type="disulfide bond" evidence="5">
    <location>
        <begin position="50"/>
        <end position="59"/>
    </location>
</feature>
<dbReference type="SUPFAM" id="SSF57196">
    <property type="entry name" value="EGF/Laminin"/>
    <property type="match status" value="2"/>
</dbReference>
<evidence type="ECO:0000313" key="8">
    <source>
        <dbReference type="Proteomes" id="UP000694865"/>
    </source>
</evidence>
<evidence type="ECO:0000256" key="2">
    <source>
        <dbReference type="ARBA" id="ARBA00022729"/>
    </source>
</evidence>
<dbReference type="PROSITE" id="PS01186">
    <property type="entry name" value="EGF_2"/>
    <property type="match status" value="2"/>
</dbReference>
<keyword evidence="8" id="KW-1185">Reference proteome</keyword>
<keyword evidence="2" id="KW-0732">Signal</keyword>
<organism evidence="8 9">
    <name type="scientific">Saccoglossus kowalevskii</name>
    <name type="common">Acorn worm</name>
    <dbReference type="NCBI Taxonomy" id="10224"/>
    <lineage>
        <taxon>Eukaryota</taxon>
        <taxon>Metazoa</taxon>
        <taxon>Hemichordata</taxon>
        <taxon>Enteropneusta</taxon>
        <taxon>Harrimaniidae</taxon>
        <taxon>Saccoglossus</taxon>
    </lineage>
</organism>
<evidence type="ECO:0000256" key="6">
    <source>
        <dbReference type="SAM" id="Phobius"/>
    </source>
</evidence>
<keyword evidence="6" id="KW-1133">Transmembrane helix</keyword>
<dbReference type="InterPro" id="IPR001881">
    <property type="entry name" value="EGF-like_Ca-bd_dom"/>
</dbReference>
<dbReference type="CDD" id="cd00054">
    <property type="entry name" value="EGF_CA"/>
    <property type="match status" value="1"/>
</dbReference>
<evidence type="ECO:0000313" key="9">
    <source>
        <dbReference type="RefSeq" id="XP_002740849.2"/>
    </source>
</evidence>
<dbReference type="InterPro" id="IPR049883">
    <property type="entry name" value="NOTCH1_EGF-like"/>
</dbReference>
<feature type="domain" description="EGF-like" evidence="7">
    <location>
        <begin position="62"/>
        <end position="97"/>
    </location>
</feature>
<proteinExistence type="predicted"/>
<dbReference type="SMART" id="SM00179">
    <property type="entry name" value="EGF_CA"/>
    <property type="match status" value="2"/>
</dbReference>
<dbReference type="PROSITE" id="PS50026">
    <property type="entry name" value="EGF_3"/>
    <property type="match status" value="3"/>
</dbReference>
<dbReference type="PANTHER" id="PTHR12916:SF4">
    <property type="entry name" value="UNINFLATABLE, ISOFORM C"/>
    <property type="match status" value="1"/>
</dbReference>
<dbReference type="PROSITE" id="PS00010">
    <property type="entry name" value="ASX_HYDROXYL"/>
    <property type="match status" value="1"/>
</dbReference>
<dbReference type="PROSITE" id="PS01187">
    <property type="entry name" value="EGF_CA"/>
    <property type="match status" value="1"/>
</dbReference>
<dbReference type="RefSeq" id="XP_002740849.2">
    <property type="nucleotide sequence ID" value="XM_002740803.2"/>
</dbReference>
<protein>
    <submittedName>
        <fullName evidence="9">Slit homolog 2 protein-like</fullName>
    </submittedName>
</protein>
<gene>
    <name evidence="9" type="primary">LOC100371592</name>
</gene>
<dbReference type="SMART" id="SM00181">
    <property type="entry name" value="EGF"/>
    <property type="match status" value="2"/>
</dbReference>
<keyword evidence="6" id="KW-0472">Membrane</keyword>
<dbReference type="Pfam" id="PF07645">
    <property type="entry name" value="EGF_CA"/>
    <property type="match status" value="1"/>
</dbReference>
<feature type="transmembrane region" description="Helical" evidence="6">
    <location>
        <begin position="222"/>
        <end position="246"/>
    </location>
</feature>
<feature type="disulfide bond" evidence="5">
    <location>
        <begin position="66"/>
        <end position="76"/>
    </location>
</feature>
<dbReference type="InterPro" id="IPR018097">
    <property type="entry name" value="EGF_Ca-bd_CS"/>
</dbReference>
<feature type="domain" description="EGF-like" evidence="7">
    <location>
        <begin position="1"/>
        <end position="21"/>
    </location>
</feature>
<feature type="disulfide bond" evidence="5">
    <location>
        <begin position="11"/>
        <end position="20"/>
    </location>
</feature>
<keyword evidence="4 5" id="KW-1015">Disulfide bond</keyword>
<comment type="caution">
    <text evidence="5">Lacks conserved residue(s) required for the propagation of feature annotation.</text>
</comment>
<reference evidence="9" key="1">
    <citation type="submission" date="2025-08" db="UniProtKB">
        <authorList>
            <consortium name="RefSeq"/>
        </authorList>
    </citation>
    <scope>IDENTIFICATION</scope>
    <source>
        <tissue evidence="9">Testes</tissue>
    </source>
</reference>
<dbReference type="InterPro" id="IPR000152">
    <property type="entry name" value="EGF-type_Asp/Asn_hydroxyl_site"/>
</dbReference>
<dbReference type="Proteomes" id="UP000694865">
    <property type="component" value="Unplaced"/>
</dbReference>
<accession>A0ABM0GZI1</accession>
<dbReference type="Gene3D" id="2.10.25.10">
    <property type="entry name" value="Laminin"/>
    <property type="match status" value="1"/>
</dbReference>
<keyword evidence="6" id="KW-0812">Transmembrane</keyword>
<evidence type="ECO:0000259" key="7">
    <source>
        <dbReference type="PROSITE" id="PS50026"/>
    </source>
</evidence>
<evidence type="ECO:0000256" key="4">
    <source>
        <dbReference type="ARBA" id="ARBA00023157"/>
    </source>
</evidence>
<dbReference type="InterPro" id="IPR000742">
    <property type="entry name" value="EGF"/>
</dbReference>
<dbReference type="PROSITE" id="PS00022">
    <property type="entry name" value="EGF_1"/>
    <property type="match status" value="3"/>
</dbReference>
<sequence length="296" mass="32975">MDAINAFNCTCVQGFTGLTCADDVDECIMGNPCKGNRACVNLRGGYKCECKEGFIGDGCMTPIELCDGTPCINGACVNKDDTVRCGCYDNYFGESCQYELPYYGYSVMLIGDVTDVDGFENDMGITLITALQADEDDVVVTVMEDVRYIADETRTELTKLTFIVLYDDGYISAAKISELLSTFPQDTMEHRIGYKLYEGEAEPVTDPVNEDDDDRGQLSANWYIILIVIIILICIIIVIVAAVLVYRRKRVCKKQIIENDYVDMDPMQVAFENKVYSDLTSSENVTQTSTSKENEC</sequence>
<dbReference type="PANTHER" id="PTHR12916">
    <property type="entry name" value="CYTOCHROME C OXIDASE POLYPEPTIDE VIC-2"/>
    <property type="match status" value="1"/>
</dbReference>
<keyword evidence="1 5" id="KW-0245">EGF-like domain</keyword>
<evidence type="ECO:0000256" key="5">
    <source>
        <dbReference type="PROSITE-ProRule" id="PRU00076"/>
    </source>
</evidence>
<name>A0ABM0GZI1_SACKO</name>
<evidence type="ECO:0000256" key="3">
    <source>
        <dbReference type="ARBA" id="ARBA00022737"/>
    </source>
</evidence>
<feature type="disulfide bond" evidence="5">
    <location>
        <begin position="87"/>
        <end position="96"/>
    </location>
</feature>